<evidence type="ECO:0000256" key="4">
    <source>
        <dbReference type="ARBA" id="ARBA00023002"/>
    </source>
</evidence>
<dbReference type="GO" id="GO:0004322">
    <property type="term" value="F:ferroxidase activity"/>
    <property type="evidence" value="ECO:0007669"/>
    <property type="project" value="UniProtKB-EC"/>
</dbReference>
<evidence type="ECO:0000256" key="5">
    <source>
        <dbReference type="SAM" id="MobiDB-lite"/>
    </source>
</evidence>
<dbReference type="PANTHER" id="PTHR11709">
    <property type="entry name" value="MULTI-COPPER OXIDASE"/>
    <property type="match status" value="1"/>
</dbReference>
<dbReference type="GO" id="GO:0016491">
    <property type="term" value="F:oxidoreductase activity"/>
    <property type="evidence" value="ECO:0000318"/>
    <property type="project" value="GO_Central"/>
</dbReference>
<feature type="domain" description="Plastocyanin-like" evidence="7">
    <location>
        <begin position="215"/>
        <end position="342"/>
    </location>
</feature>
<evidence type="ECO:0000259" key="8">
    <source>
        <dbReference type="Pfam" id="PF07731"/>
    </source>
</evidence>
<evidence type="ECO:0000313" key="11">
    <source>
        <dbReference type="Proteomes" id="UP000002279"/>
    </source>
</evidence>
<reference evidence="10" key="2">
    <citation type="submission" date="2025-08" db="UniProtKB">
        <authorList>
            <consortium name="Ensembl"/>
        </authorList>
    </citation>
    <scope>IDENTIFICATION</scope>
    <source>
        <strain evidence="10">Glennie</strain>
    </source>
</reference>
<evidence type="ECO:0000259" key="7">
    <source>
        <dbReference type="Pfam" id="PF00394"/>
    </source>
</evidence>
<dbReference type="Ensembl" id="ENSOANT00000054333.1">
    <property type="protein sequence ID" value="ENSOANP00000037696.1"/>
    <property type="gene ID" value="ENSOANG00000020605.2"/>
</dbReference>
<dbReference type="PROSITE" id="PS00080">
    <property type="entry name" value="MULTICOPPER_OXIDASE2"/>
    <property type="match status" value="1"/>
</dbReference>
<feature type="signal peptide" evidence="6">
    <location>
        <begin position="1"/>
        <end position="20"/>
    </location>
</feature>
<evidence type="ECO:0000256" key="2">
    <source>
        <dbReference type="ARBA" id="ARBA00013107"/>
    </source>
</evidence>
<organism evidence="10 11">
    <name type="scientific">Ornithorhynchus anatinus</name>
    <name type="common">Duckbill platypus</name>
    <dbReference type="NCBI Taxonomy" id="9258"/>
    <lineage>
        <taxon>Eukaryota</taxon>
        <taxon>Metazoa</taxon>
        <taxon>Chordata</taxon>
        <taxon>Craniata</taxon>
        <taxon>Vertebrata</taxon>
        <taxon>Euteleostomi</taxon>
        <taxon>Mammalia</taxon>
        <taxon>Monotremata</taxon>
        <taxon>Ornithorhynchidae</taxon>
        <taxon>Ornithorhynchus</taxon>
    </lineage>
</organism>
<dbReference type="InterPro" id="IPR011707">
    <property type="entry name" value="Cu-oxidase-like_N"/>
</dbReference>
<name>A0A6I8N9L0_ORNAN</name>
<dbReference type="InterPro" id="IPR033138">
    <property type="entry name" value="Cu_oxidase_CS"/>
</dbReference>
<dbReference type="SUPFAM" id="SSF49503">
    <property type="entry name" value="Cupredoxins"/>
    <property type="match status" value="6"/>
</dbReference>
<dbReference type="AlphaFoldDB" id="A0A6I8N9L0"/>
<dbReference type="Pfam" id="PF07731">
    <property type="entry name" value="Cu-oxidase_2"/>
    <property type="match status" value="1"/>
</dbReference>
<dbReference type="OMA" id="HVTDHIS"/>
<dbReference type="InterPro" id="IPR045087">
    <property type="entry name" value="Cu-oxidase_fam"/>
</dbReference>
<keyword evidence="4" id="KW-0560">Oxidoreductase</keyword>
<dbReference type="InterPro" id="IPR008972">
    <property type="entry name" value="Cupredoxin"/>
</dbReference>
<dbReference type="InterPro" id="IPR011706">
    <property type="entry name" value="Cu-oxidase_C"/>
</dbReference>
<dbReference type="PROSITE" id="PS00079">
    <property type="entry name" value="MULTICOPPER_OXIDASE1"/>
    <property type="match status" value="2"/>
</dbReference>
<dbReference type="Proteomes" id="UP000002279">
    <property type="component" value="Chromosome 1"/>
</dbReference>
<dbReference type="PANTHER" id="PTHR11709:SF314">
    <property type="entry name" value="CERULOPLASMIN"/>
    <property type="match status" value="1"/>
</dbReference>
<evidence type="ECO:0000259" key="9">
    <source>
        <dbReference type="Pfam" id="PF07732"/>
    </source>
</evidence>
<dbReference type="Pfam" id="PF00394">
    <property type="entry name" value="Cu-oxidase"/>
    <property type="match status" value="1"/>
</dbReference>
<feature type="chain" id="PRO_5026289702" description="ferroxidase" evidence="6">
    <location>
        <begin position="21"/>
        <end position="1068"/>
    </location>
</feature>
<dbReference type="FunFam" id="2.60.40.420:FF:000015">
    <property type="entry name" value="Ceruloplasmin"/>
    <property type="match status" value="1"/>
</dbReference>
<dbReference type="Pfam" id="PF07732">
    <property type="entry name" value="Cu-oxidase_3"/>
    <property type="match status" value="1"/>
</dbReference>
<dbReference type="GO" id="GO:0005886">
    <property type="term" value="C:plasma membrane"/>
    <property type="evidence" value="ECO:0000318"/>
    <property type="project" value="GO_Central"/>
</dbReference>
<feature type="region of interest" description="Disordered" evidence="5">
    <location>
        <begin position="465"/>
        <end position="485"/>
    </location>
</feature>
<accession>A0A6I8N9L0</accession>
<comment type="similarity">
    <text evidence="1">Belongs to the multicopper oxidase family.</text>
</comment>
<keyword evidence="3" id="KW-0479">Metal-binding</keyword>
<evidence type="ECO:0000256" key="6">
    <source>
        <dbReference type="SAM" id="SignalP"/>
    </source>
</evidence>
<proteinExistence type="inferred from homology"/>
<feature type="domain" description="Plastocyanin-like" evidence="9">
    <location>
        <begin position="82"/>
        <end position="188"/>
    </location>
</feature>
<reference evidence="10 11" key="1">
    <citation type="journal article" date="2008" name="Nature">
        <title>Genome analysis of the platypus reveals unique signatures of evolution.</title>
        <authorList>
            <person name="Warren W.C."/>
            <person name="Hillier L.W."/>
            <person name="Marshall Graves J.A."/>
            <person name="Birney E."/>
            <person name="Ponting C.P."/>
            <person name="Grutzner F."/>
            <person name="Belov K."/>
            <person name="Miller W."/>
            <person name="Clarke L."/>
            <person name="Chinwalla A.T."/>
            <person name="Yang S.P."/>
            <person name="Heger A."/>
            <person name="Locke D.P."/>
            <person name="Miethke P."/>
            <person name="Waters P.D."/>
            <person name="Veyrunes F."/>
            <person name="Fulton L."/>
            <person name="Fulton B."/>
            <person name="Graves T."/>
            <person name="Wallis J."/>
            <person name="Puente X.S."/>
            <person name="Lopez-Otin C."/>
            <person name="Ordonez G.R."/>
            <person name="Eichler E.E."/>
            <person name="Chen L."/>
            <person name="Cheng Z."/>
            <person name="Deakin J.E."/>
            <person name="Alsop A."/>
            <person name="Thompson K."/>
            <person name="Kirby P."/>
            <person name="Papenfuss A.T."/>
            <person name="Wakefield M.J."/>
            <person name="Olender T."/>
            <person name="Lancet D."/>
            <person name="Huttley G.A."/>
            <person name="Smit A.F."/>
            <person name="Pask A."/>
            <person name="Temple-Smith P."/>
            <person name="Batzer M.A."/>
            <person name="Walker J.A."/>
            <person name="Konkel M.K."/>
            <person name="Harris R.S."/>
            <person name="Whittington C.M."/>
            <person name="Wong E.S."/>
            <person name="Gemmell N.J."/>
            <person name="Buschiazzo E."/>
            <person name="Vargas Jentzsch I.M."/>
            <person name="Merkel A."/>
            <person name="Schmitz J."/>
            <person name="Zemann A."/>
            <person name="Churakov G."/>
            <person name="Kriegs J.O."/>
            <person name="Brosius J."/>
            <person name="Murchison E.P."/>
            <person name="Sachidanandam R."/>
            <person name="Smith C."/>
            <person name="Hannon G.J."/>
            <person name="Tsend-Ayush E."/>
            <person name="McMillan D."/>
            <person name="Attenborough R."/>
            <person name="Rens W."/>
            <person name="Ferguson-Smith M."/>
            <person name="Lefevre C.M."/>
            <person name="Sharp J.A."/>
            <person name="Nicholas K.R."/>
            <person name="Ray D.A."/>
            <person name="Kube M."/>
            <person name="Reinhardt R."/>
            <person name="Pringle T.H."/>
            <person name="Taylor J."/>
            <person name="Jones R.C."/>
            <person name="Nixon B."/>
            <person name="Dacheux J.L."/>
            <person name="Niwa H."/>
            <person name="Sekita Y."/>
            <person name="Huang X."/>
            <person name="Stark A."/>
            <person name="Kheradpour P."/>
            <person name="Kellis M."/>
            <person name="Flicek P."/>
            <person name="Chen Y."/>
            <person name="Webber C."/>
            <person name="Hardison R."/>
            <person name="Nelson J."/>
            <person name="Hallsworth-Pepin K."/>
            <person name="Delehaunty K."/>
            <person name="Markovic C."/>
            <person name="Minx P."/>
            <person name="Feng Y."/>
            <person name="Kremitzki C."/>
            <person name="Mitreva M."/>
            <person name="Glasscock J."/>
            <person name="Wylie T."/>
            <person name="Wohldmann P."/>
            <person name="Thiru P."/>
            <person name="Nhan M.N."/>
            <person name="Pohl C.S."/>
            <person name="Smith S.M."/>
            <person name="Hou S."/>
            <person name="Nefedov M."/>
            <person name="de Jong P.J."/>
            <person name="Renfree M.B."/>
            <person name="Mardis E.R."/>
            <person name="Wilson R.K."/>
        </authorList>
    </citation>
    <scope>NUCLEOTIDE SEQUENCE [LARGE SCALE GENOMIC DNA]</scope>
    <source>
        <strain evidence="10 11">Glennie</strain>
    </source>
</reference>
<evidence type="ECO:0000256" key="1">
    <source>
        <dbReference type="ARBA" id="ARBA00010609"/>
    </source>
</evidence>
<keyword evidence="6" id="KW-0732">Signal</keyword>
<dbReference type="Gene3D" id="2.60.40.420">
    <property type="entry name" value="Cupredoxins - blue copper proteins"/>
    <property type="match status" value="4"/>
</dbReference>
<keyword evidence="11" id="KW-1185">Reference proteome</keyword>
<dbReference type="InParanoid" id="A0A6I8N9L0"/>
<sequence>MKRLLLLTYFICFAISPGWAKDRHYYIGIVETNWNYAPTVILTFYLKRGPNRIGSIYKKAIYTQFTDDTFSTIIEKPPWLGILGPVLKAETGDAFVVHVKNFATRAYSFHPHGTTYTKENEGALYPDNTTGLQKKDDRINPGERYTYRWTVPKEQGPASGDNNCVTRIYHSHINTVKDVASGLIGPLLTCKKGTLYKNKEKYVDKEFVMLFFIMDENQSWYLDDNIKTYCTEPNKVDKENADFQKSNKMYSMNGYMFGNLPGLSMCAEDKVKWYFFGIGGAYDLHTIFLHGQTVLFRNHRTDTMSIFPATLVDVSMEAKSIGEWMISCQVHKHMRGGMQAFFEVKDCKKPSTDKVTGKSVKHYYIAAEEIIWNYGPTGIDHFTGKNLTAPGSEPEAFFVRGPTRIGGSYKKLVYREYTDDTFTKQKCRRPEEEHLGILGPVIRAEVEDTIKVTLYNKGTHPVSIQPHGVRFTKSTPPPSSNRDPGGQIFTYEWTVPKGVGPKEINAGLIGPLLVCRRGSLRADGKQKGIDREFFMLLTILDENESLFLDDNIKLFTTSPDQVKKGDADFQHSNKMYSINGFMYGNQPGLKMCLGDRVSWHVFSVGSEKDLHGVHFSGGTLMITGGRIDTATVFPQTSDTLFMIPDSVGLFNVLCLVSEHYTGGMKEKYRVNQCKASETDKTHHWNEKVYYIAAVEMEWDYSPSRAWEKELHRLQQENPPSIYLDKGEWFIGSKYKKVVYRQYTDSTFRTPTKRKEAEKHLDILVDDRVKIVFKNLATQPYSIHAYGVKTDNNTVVPTKPGKIQTYIWKIPERSGPGPGDSDCIPWVYSSTVNPVKDLASGLIGSLIVCRKYTSEFRNRVHLVLLFLIFDENLSWYFDENIKTYSDHPEKVNKKDPNFVLSNKMHAINGRMFGNNQGLVLHVGDKVNWYLIGMGSELDLHTVHFHGHSFEYEHTGRYHSDVFDLPPGTYQTVVMFPQDVGTWLFHCHVGEHIAGGMEATYTVLPKEGKTAASGVPSIVCPQRAYKSDTSTPNLIIVIIMIFIQQLSCGKPCSALGSIQNKQIGHTPCPT</sequence>
<evidence type="ECO:0000256" key="3">
    <source>
        <dbReference type="ARBA" id="ARBA00022723"/>
    </source>
</evidence>
<dbReference type="Bgee" id="ENSOANG00000020605">
    <property type="expression patterns" value="Expressed in liver and 2 other cell types or tissues"/>
</dbReference>
<dbReference type="GeneTree" id="ENSGT00940000155866"/>
<dbReference type="FunFam" id="2.60.40.420:FF:000210">
    <property type="entry name" value="Uncharacterized protein"/>
    <property type="match status" value="1"/>
</dbReference>
<dbReference type="EC" id="1.16.3.1" evidence="2"/>
<protein>
    <recommendedName>
        <fullName evidence="2">ferroxidase</fullName>
        <ecNumber evidence="2">1.16.3.1</ecNumber>
    </recommendedName>
</protein>
<reference evidence="10" key="3">
    <citation type="submission" date="2025-09" db="UniProtKB">
        <authorList>
            <consortium name="Ensembl"/>
        </authorList>
    </citation>
    <scope>IDENTIFICATION</scope>
    <source>
        <strain evidence="10">Glennie</strain>
    </source>
</reference>
<dbReference type="GO" id="GO:0005507">
    <property type="term" value="F:copper ion binding"/>
    <property type="evidence" value="ECO:0007669"/>
    <property type="project" value="InterPro"/>
</dbReference>
<evidence type="ECO:0000313" key="10">
    <source>
        <dbReference type="Ensembl" id="ENSOANP00000037696.1"/>
    </source>
</evidence>
<dbReference type="FunFam" id="2.60.40.420:FF:000028">
    <property type="entry name" value="Ceruloplasmin"/>
    <property type="match status" value="1"/>
</dbReference>
<dbReference type="InterPro" id="IPR001117">
    <property type="entry name" value="Cu-oxidase_2nd"/>
</dbReference>
<dbReference type="FunFam" id="2.60.40.420:FF:000033">
    <property type="entry name" value="Ceruloplasmin"/>
    <property type="match status" value="1"/>
</dbReference>
<dbReference type="InterPro" id="IPR002355">
    <property type="entry name" value="Cu_oxidase_Cu_BS"/>
</dbReference>
<feature type="domain" description="Plastocyanin-like" evidence="8">
    <location>
        <begin position="901"/>
        <end position="1004"/>
    </location>
</feature>